<evidence type="ECO:0000256" key="1">
    <source>
        <dbReference type="SAM" id="MobiDB-lite"/>
    </source>
</evidence>
<gene>
    <name evidence="3" type="ORF">BBBOND_0002030</name>
</gene>
<name>A0A061BJ98_BABBI</name>
<accession>A0A061BJ98</accession>
<dbReference type="RefSeq" id="XP_012770497.1">
    <property type="nucleotide sequence ID" value="XM_012915043.1"/>
</dbReference>
<feature type="region of interest" description="Disordered" evidence="1">
    <location>
        <begin position="1"/>
        <end position="22"/>
    </location>
</feature>
<dbReference type="GeneID" id="24561775"/>
<evidence type="ECO:0000256" key="2">
    <source>
        <dbReference type="SAM" id="Phobius"/>
    </source>
</evidence>
<feature type="non-terminal residue" evidence="3">
    <location>
        <position position="1"/>
    </location>
</feature>
<dbReference type="AlphaFoldDB" id="A0A061BJ98"/>
<dbReference type="VEuPathDB" id="PiroplasmaDB:BBBOND_0002030"/>
<organism evidence="3">
    <name type="scientific">Babesia bigemina</name>
    <dbReference type="NCBI Taxonomy" id="5866"/>
    <lineage>
        <taxon>Eukaryota</taxon>
        <taxon>Sar</taxon>
        <taxon>Alveolata</taxon>
        <taxon>Apicomplexa</taxon>
        <taxon>Aconoidasida</taxon>
        <taxon>Piroplasmida</taxon>
        <taxon>Babesiidae</taxon>
        <taxon>Babesia</taxon>
    </lineage>
</organism>
<evidence type="ECO:0008006" key="4">
    <source>
        <dbReference type="Google" id="ProtNLM"/>
    </source>
</evidence>
<feature type="transmembrane region" description="Helical" evidence="2">
    <location>
        <begin position="492"/>
        <end position="513"/>
    </location>
</feature>
<keyword evidence="2" id="KW-0472">Membrane</keyword>
<proteinExistence type="predicted"/>
<evidence type="ECO:0000313" key="3">
    <source>
        <dbReference type="EMBL" id="CDR71551.1"/>
    </source>
</evidence>
<keyword evidence="2" id="KW-0812">Transmembrane</keyword>
<dbReference type="EMBL" id="LK055004">
    <property type="protein sequence ID" value="CDR71551.1"/>
    <property type="molecule type" value="Genomic_DNA"/>
</dbReference>
<dbReference type="OrthoDB" id="365890at2759"/>
<dbReference type="KEGG" id="bbig:BBBOND_0002030"/>
<sequence length="554" mass="62278">TRVHSSKLGPSILEQFDDPDEEETESDVSFKVIDVAAESISLPAHPNNVIYNKVADALNDICAKSYDVLTRILGTGDAFTTYAVDYSNNSLKLYYPESGEDCLNMVLDILRRLFPALQFLYTQCHLSTKHGGWYDCQYGRDVGSTKWPCNEHTKASTKASTKEPTKESTKCSTNSPLQSYLSDCLTGCLPHDLSSIGCRSVCSTCAKSKPGMPCLTPLGFRGFSGSTRTGRDICEILRKFFSNAHLSALICLVPKPPSTLPEHFSYALSLVEGLKDSVSHPLRDAVDSAITKQSIDLYRTYTELTGALRDAYGSTQESHSEDSHSIKTANLASLSKNTRCDNKLCAPYLRSLFNYSYRHLPKKHKDLYLSWAIYLPWSFHKFLKLLLEEFKQIYCRDWGCRSCQHGNSCRPGHHGSFDTPCHCSSIVSCKGVMATLYRCGFVFGDAAMLNEDEKSKTCAHFGVLLSRVISSDYFKQLFKTCDNFLWKIREPFIWLNVALWLLSLLYLLHIMVIRLDLLHIKSHLHSPSSHRIAAQSLLAAARVNKLNKVFYLQP</sequence>
<reference evidence="3" key="2">
    <citation type="submission" date="2014-06" db="EMBL/GenBank/DDBJ databases">
        <authorList>
            <person name="Aslett M."/>
            <person name="De Silva Nishadi"/>
        </authorList>
    </citation>
    <scope>NUCLEOTIDE SEQUENCE</scope>
    <source>
        <strain evidence="3">Bond</strain>
    </source>
</reference>
<keyword evidence="2" id="KW-1133">Transmembrane helix</keyword>
<protein>
    <recommendedName>
        <fullName evidence="4">C3H1-type domain-containing protein</fullName>
    </recommendedName>
</protein>
<reference evidence="3" key="1">
    <citation type="journal article" date="2014" name="Nucleic Acids Res.">
        <title>The evolutionary dynamics of variant antigen genes in Babesia reveal a history of genomic innovation underlying host-parasite interaction.</title>
        <authorList>
            <person name="Jackson A.P."/>
            <person name="Otto T.D."/>
            <person name="Darby A."/>
            <person name="Ramaprasad A."/>
            <person name="Xia D."/>
            <person name="Echaide I.E."/>
            <person name="Farber M."/>
            <person name="Gahlot S."/>
            <person name="Gamble J."/>
            <person name="Gupta D."/>
            <person name="Gupta Y."/>
            <person name="Jackson L."/>
            <person name="Malandrin L."/>
            <person name="Malas T.B."/>
            <person name="Moussa E."/>
            <person name="Nair M."/>
            <person name="Reid AJ."/>
            <person name="Sanders M."/>
            <person name="Sharma J."/>
            <person name="Tracey A."/>
            <person name="Quail M.A."/>
            <person name="Weir W."/>
            <person name="Wastling J.M."/>
            <person name="Hall N."/>
            <person name="Willadsen P."/>
            <person name="Lingelbach K."/>
            <person name="Shiels B."/>
            <person name="Tait A."/>
            <person name="Berriman M."/>
            <person name="Allred D.R."/>
            <person name="Pain A."/>
        </authorList>
    </citation>
    <scope>NUCLEOTIDE SEQUENCE</scope>
    <source>
        <strain evidence="3">Bond</strain>
    </source>
</reference>